<comment type="caution">
    <text evidence="2">The sequence shown here is derived from an EMBL/GenBank/DDBJ whole genome shotgun (WGS) entry which is preliminary data.</text>
</comment>
<keyword evidence="1" id="KW-0732">Signal</keyword>
<keyword evidence="3" id="KW-1185">Reference proteome</keyword>
<dbReference type="RefSeq" id="WP_376889647.1">
    <property type="nucleotide sequence ID" value="NZ_JBHUHR010000051.1"/>
</dbReference>
<reference evidence="3" key="1">
    <citation type="journal article" date="2019" name="Int. J. Syst. Evol. Microbiol.">
        <title>The Global Catalogue of Microorganisms (GCM) 10K type strain sequencing project: providing services to taxonomists for standard genome sequencing and annotation.</title>
        <authorList>
            <consortium name="The Broad Institute Genomics Platform"/>
            <consortium name="The Broad Institute Genome Sequencing Center for Infectious Disease"/>
            <person name="Wu L."/>
            <person name="Ma J."/>
        </authorList>
    </citation>
    <scope>NUCLEOTIDE SEQUENCE [LARGE SCALE GENOMIC DNA]</scope>
    <source>
        <strain evidence="3">CGMCC 1.15180</strain>
    </source>
</reference>
<evidence type="ECO:0000313" key="3">
    <source>
        <dbReference type="Proteomes" id="UP001597361"/>
    </source>
</evidence>
<dbReference type="EMBL" id="JBHUHR010000051">
    <property type="protein sequence ID" value="MFD2037621.1"/>
    <property type="molecule type" value="Genomic_DNA"/>
</dbReference>
<feature type="signal peptide" evidence="1">
    <location>
        <begin position="1"/>
        <end position="22"/>
    </location>
</feature>
<feature type="chain" id="PRO_5045576195" description="Outer membrane protein beta-barrel domain-containing protein" evidence="1">
    <location>
        <begin position="23"/>
        <end position="187"/>
    </location>
</feature>
<accession>A0ABW4VV34</accession>
<evidence type="ECO:0000313" key="2">
    <source>
        <dbReference type="EMBL" id="MFD2037621.1"/>
    </source>
</evidence>
<evidence type="ECO:0000256" key="1">
    <source>
        <dbReference type="SAM" id="SignalP"/>
    </source>
</evidence>
<protein>
    <recommendedName>
        <fullName evidence="4">Outer membrane protein beta-barrel domain-containing protein</fullName>
    </recommendedName>
</protein>
<name>A0ABW4VV34_9BACT</name>
<proteinExistence type="predicted"/>
<evidence type="ECO:0008006" key="4">
    <source>
        <dbReference type="Google" id="ProtNLM"/>
    </source>
</evidence>
<dbReference type="Proteomes" id="UP001597361">
    <property type="component" value="Unassembled WGS sequence"/>
</dbReference>
<organism evidence="2 3">
    <name type="scientific">Belliella marina</name>
    <dbReference type="NCBI Taxonomy" id="1644146"/>
    <lineage>
        <taxon>Bacteria</taxon>
        <taxon>Pseudomonadati</taxon>
        <taxon>Bacteroidota</taxon>
        <taxon>Cytophagia</taxon>
        <taxon>Cytophagales</taxon>
        <taxon>Cyclobacteriaceae</taxon>
        <taxon>Belliella</taxon>
    </lineage>
</organism>
<gene>
    <name evidence="2" type="ORF">ACFSKL_22695</name>
</gene>
<sequence length="187" mass="20966">MKKILVSLILCGVTFFAKSQSASVEKSTNGVQTGLLGLWFHNESKLSDRIALRSEVGFDGGFGWGLSYDGVGYVFAPVFTLEPRLYYNLDKRVSKSKNIAGNSGDFLSLKTSFHPDWFLISNHDGYSIVNQLSIVPTWGIRRNLGDHFTYEAGIGIGYRHLFYKGYGYSEDEGELAVNLHLRVGYRF</sequence>